<keyword evidence="1" id="KW-0175">Coiled coil</keyword>
<dbReference type="GO" id="GO:0004715">
    <property type="term" value="F:non-membrane spanning protein tyrosine kinase activity"/>
    <property type="evidence" value="ECO:0007669"/>
    <property type="project" value="UniProtKB-EC"/>
</dbReference>
<gene>
    <name evidence="4" type="ORF">MNBD_GAMMA10-1906</name>
</gene>
<keyword evidence="4" id="KW-0808">Transferase</keyword>
<sequence length="519" mass="58173">TSFASQRIQTISQSVMTRPNLMDIIEKYNLYVKDRKRKTSEEVLEKMREDIGLNMISADVVDPRTGRPGVATIAFTLSFEGSVPGPTQKVANELTSLFLAENLKTRNDKAAETYNFLTDETRKLEEKIAVSGKKLAEFKEKHADSLPEMAALNQSMLNRTESELDSVEANVRALKERKFFMQSQLDQINPLTNMTSATGVSILDPASRLKALESEYASLSARYSDEHPDIVKVKREIKGLREQTGQGVDTQQQAKALAAKRSEYGALNKKYSIDHPDVIKLKAEIAALEKSIAENPVRVEKQVMKLQPDNPAYISVQTQLKTVETEIKSSESRKKRLDKKLLDLEERISRSPKVEKEFLVLARGQENDLLRFRDIKARQMEAEIGQQLEKESKGESFILIDPAQFPEQPIKPNRIAIIFLSFILAVAAGLGVAILKEAMDGSIRGVAAVNKILTAAPLAVIPFIYNSYDLRRKQKINRVIAGSVIGSIVMVVIFIHFFLTPLDVLWFRGLRKAENVIGA</sequence>
<dbReference type="PANTHER" id="PTHR32309:SF31">
    <property type="entry name" value="CAPSULAR EXOPOLYSACCHARIDE FAMILY"/>
    <property type="match status" value="1"/>
</dbReference>
<feature type="non-terminal residue" evidence="4">
    <location>
        <position position="1"/>
    </location>
</feature>
<dbReference type="PANTHER" id="PTHR32309">
    <property type="entry name" value="TYROSINE-PROTEIN KINASE"/>
    <property type="match status" value="1"/>
</dbReference>
<dbReference type="AlphaFoldDB" id="A0A3B0Y396"/>
<feature type="domain" description="Tyrosine-protein kinase G-rich" evidence="3">
    <location>
        <begin position="388"/>
        <end position="438"/>
    </location>
</feature>
<keyword evidence="2" id="KW-0812">Transmembrane</keyword>
<evidence type="ECO:0000259" key="3">
    <source>
        <dbReference type="Pfam" id="PF13807"/>
    </source>
</evidence>
<keyword evidence="2" id="KW-0472">Membrane</keyword>
<organism evidence="4">
    <name type="scientific">hydrothermal vent metagenome</name>
    <dbReference type="NCBI Taxonomy" id="652676"/>
    <lineage>
        <taxon>unclassified sequences</taxon>
        <taxon>metagenomes</taxon>
        <taxon>ecological metagenomes</taxon>
    </lineage>
</organism>
<evidence type="ECO:0000256" key="1">
    <source>
        <dbReference type="SAM" id="Coils"/>
    </source>
</evidence>
<evidence type="ECO:0000256" key="2">
    <source>
        <dbReference type="SAM" id="Phobius"/>
    </source>
</evidence>
<feature type="transmembrane region" description="Helical" evidence="2">
    <location>
        <begin position="447"/>
        <end position="467"/>
    </location>
</feature>
<feature type="transmembrane region" description="Helical" evidence="2">
    <location>
        <begin position="479"/>
        <end position="499"/>
    </location>
</feature>
<accession>A0A3B0Y396</accession>
<dbReference type="InterPro" id="IPR050445">
    <property type="entry name" value="Bact_polysacc_biosynth/exp"/>
</dbReference>
<name>A0A3B0Y396_9ZZZZ</name>
<dbReference type="Pfam" id="PF13807">
    <property type="entry name" value="GNVR"/>
    <property type="match status" value="1"/>
</dbReference>
<evidence type="ECO:0000313" key="4">
    <source>
        <dbReference type="EMBL" id="VAW69842.1"/>
    </source>
</evidence>
<dbReference type="EMBL" id="UOFJ01000469">
    <property type="protein sequence ID" value="VAW69842.1"/>
    <property type="molecule type" value="Genomic_DNA"/>
</dbReference>
<feature type="transmembrane region" description="Helical" evidence="2">
    <location>
        <begin position="415"/>
        <end position="435"/>
    </location>
</feature>
<feature type="coiled-coil region" evidence="1">
    <location>
        <begin position="100"/>
        <end position="127"/>
    </location>
</feature>
<feature type="coiled-coil region" evidence="1">
    <location>
        <begin position="320"/>
        <end position="347"/>
    </location>
</feature>
<keyword evidence="2" id="KW-1133">Transmembrane helix</keyword>
<dbReference type="InterPro" id="IPR032807">
    <property type="entry name" value="GNVR"/>
</dbReference>
<dbReference type="EC" id="2.7.10.2" evidence="4"/>
<keyword evidence="4" id="KW-0418">Kinase</keyword>
<protein>
    <submittedName>
        <fullName evidence="4">Tyrosine-protein kinase</fullName>
        <ecNumber evidence="4">2.7.10.2</ecNumber>
    </submittedName>
</protein>
<proteinExistence type="predicted"/>
<reference evidence="4" key="1">
    <citation type="submission" date="2018-06" db="EMBL/GenBank/DDBJ databases">
        <authorList>
            <person name="Zhirakovskaya E."/>
        </authorList>
    </citation>
    <scope>NUCLEOTIDE SEQUENCE</scope>
</reference>